<evidence type="ECO:0000256" key="2">
    <source>
        <dbReference type="SAM" id="Phobius"/>
    </source>
</evidence>
<feature type="region of interest" description="Disordered" evidence="1">
    <location>
        <begin position="218"/>
        <end position="239"/>
    </location>
</feature>
<feature type="region of interest" description="Disordered" evidence="1">
    <location>
        <begin position="1"/>
        <end position="25"/>
    </location>
</feature>
<protein>
    <submittedName>
        <fullName evidence="3">Uncharacterized protein</fullName>
    </submittedName>
</protein>
<proteinExistence type="predicted"/>
<feature type="region of interest" description="Disordered" evidence="1">
    <location>
        <begin position="137"/>
        <end position="156"/>
    </location>
</feature>
<keyword evidence="2" id="KW-0472">Membrane</keyword>
<reference evidence="3" key="1">
    <citation type="journal article" date="2020" name="Stud. Mycol.">
        <title>101 Dothideomycetes genomes: a test case for predicting lifestyles and emergence of pathogens.</title>
        <authorList>
            <person name="Haridas S."/>
            <person name="Albert R."/>
            <person name="Binder M."/>
            <person name="Bloem J."/>
            <person name="Labutti K."/>
            <person name="Salamov A."/>
            <person name="Andreopoulos B."/>
            <person name="Baker S."/>
            <person name="Barry K."/>
            <person name="Bills G."/>
            <person name="Bluhm B."/>
            <person name="Cannon C."/>
            <person name="Castanera R."/>
            <person name="Culley D."/>
            <person name="Daum C."/>
            <person name="Ezra D."/>
            <person name="Gonzalez J."/>
            <person name="Henrissat B."/>
            <person name="Kuo A."/>
            <person name="Liang C."/>
            <person name="Lipzen A."/>
            <person name="Lutzoni F."/>
            <person name="Magnuson J."/>
            <person name="Mondo S."/>
            <person name="Nolan M."/>
            <person name="Ohm R."/>
            <person name="Pangilinan J."/>
            <person name="Park H.-J."/>
            <person name="Ramirez L."/>
            <person name="Alfaro M."/>
            <person name="Sun H."/>
            <person name="Tritt A."/>
            <person name="Yoshinaga Y."/>
            <person name="Zwiers L.-H."/>
            <person name="Turgeon B."/>
            <person name="Goodwin S."/>
            <person name="Spatafora J."/>
            <person name="Crous P."/>
            <person name="Grigoriev I."/>
        </authorList>
    </citation>
    <scope>NUCLEOTIDE SEQUENCE</scope>
    <source>
        <strain evidence="3">CBS 116435</strain>
    </source>
</reference>
<keyword evidence="2" id="KW-0812">Transmembrane</keyword>
<feature type="compositionally biased region" description="Basic and acidic residues" evidence="1">
    <location>
        <begin position="7"/>
        <end position="21"/>
    </location>
</feature>
<evidence type="ECO:0000313" key="4">
    <source>
        <dbReference type="Proteomes" id="UP000799441"/>
    </source>
</evidence>
<dbReference type="AlphaFoldDB" id="A0A9P4Q5N2"/>
<evidence type="ECO:0000313" key="3">
    <source>
        <dbReference type="EMBL" id="KAF2718896.1"/>
    </source>
</evidence>
<organism evidence="3 4">
    <name type="scientific">Polychaeton citri CBS 116435</name>
    <dbReference type="NCBI Taxonomy" id="1314669"/>
    <lineage>
        <taxon>Eukaryota</taxon>
        <taxon>Fungi</taxon>
        <taxon>Dikarya</taxon>
        <taxon>Ascomycota</taxon>
        <taxon>Pezizomycotina</taxon>
        <taxon>Dothideomycetes</taxon>
        <taxon>Dothideomycetidae</taxon>
        <taxon>Capnodiales</taxon>
        <taxon>Capnodiaceae</taxon>
        <taxon>Polychaeton</taxon>
    </lineage>
</organism>
<feature type="transmembrane region" description="Helical" evidence="2">
    <location>
        <begin position="35"/>
        <end position="55"/>
    </location>
</feature>
<accession>A0A9P4Q5N2</accession>
<comment type="caution">
    <text evidence="3">The sequence shown here is derived from an EMBL/GenBank/DDBJ whole genome shotgun (WGS) entry which is preliminary data.</text>
</comment>
<gene>
    <name evidence="3" type="ORF">K431DRAFT_305632</name>
</gene>
<name>A0A9P4Q5N2_9PEZI</name>
<feature type="compositionally biased region" description="Polar residues" evidence="1">
    <location>
        <begin position="140"/>
        <end position="150"/>
    </location>
</feature>
<evidence type="ECO:0000256" key="1">
    <source>
        <dbReference type="SAM" id="MobiDB-lite"/>
    </source>
</evidence>
<feature type="region of interest" description="Disordered" evidence="1">
    <location>
        <begin position="254"/>
        <end position="301"/>
    </location>
</feature>
<dbReference type="Proteomes" id="UP000799441">
    <property type="component" value="Unassembled WGS sequence"/>
</dbReference>
<dbReference type="EMBL" id="MU003818">
    <property type="protein sequence ID" value="KAF2718896.1"/>
    <property type="molecule type" value="Genomic_DNA"/>
</dbReference>
<dbReference type="OrthoDB" id="3945785at2759"/>
<sequence length="301" mass="33589">MVAQTDLHWDPLRGPSRREYSHSNPGIPFSAKKTLIATTIVGGVIVLLLLLWAVLCRRQRSQPSATPYQCLDRKNPKVKASMQSSQPPVLPLYHKDLQIRPSRDIPDHTPLQQMTQHPHGSPLSVGLPNHISRAMKTPSKPATATDQTLPTMPAPARRSLIPDRTLTIASNLPSGIGRGQNLSSDTVMARPVFGEPMRQSHTPSLGDMQLTLDDERTPDRWSWTNSEAPPTPRMYAPSTRGSGADFVWFKRKTASPEEMRAHAQQKSRVKHVQPPIPARKPSLRRMLLKDPSRRATPQQPQ</sequence>
<keyword evidence="2" id="KW-1133">Transmembrane helix</keyword>
<keyword evidence="4" id="KW-1185">Reference proteome</keyword>